<reference evidence="2" key="1">
    <citation type="submission" date="2022-11" db="UniProtKB">
        <authorList>
            <consortium name="WormBaseParasite"/>
        </authorList>
    </citation>
    <scope>IDENTIFICATION</scope>
</reference>
<proteinExistence type="predicted"/>
<organism evidence="1 2">
    <name type="scientific">Panagrolaimus sp. JU765</name>
    <dbReference type="NCBI Taxonomy" id="591449"/>
    <lineage>
        <taxon>Eukaryota</taxon>
        <taxon>Metazoa</taxon>
        <taxon>Ecdysozoa</taxon>
        <taxon>Nematoda</taxon>
        <taxon>Chromadorea</taxon>
        <taxon>Rhabditida</taxon>
        <taxon>Tylenchina</taxon>
        <taxon>Panagrolaimomorpha</taxon>
        <taxon>Panagrolaimoidea</taxon>
        <taxon>Panagrolaimidae</taxon>
        <taxon>Panagrolaimus</taxon>
    </lineage>
</organism>
<dbReference type="WBParaSite" id="JU765_v2.g19184.t1">
    <property type="protein sequence ID" value="JU765_v2.g19184.t1"/>
    <property type="gene ID" value="JU765_v2.g19184"/>
</dbReference>
<evidence type="ECO:0000313" key="1">
    <source>
        <dbReference type="Proteomes" id="UP000887576"/>
    </source>
</evidence>
<sequence>MKRKKLSLNSGFDFFVFLLGSMVSGVITETMMVQQRASSEQNSLVENTSSESLATKQVECINIDDDDDDSMQEMDGPPTKKQRLEDDLECPDIIEPLEVGEHPEPSVPVQKSTDMDKVEDDDKKEDVKEDEKVDSTSEGGSDQVKMTYERLLDEVNTHVVKELEARKGLGRKLMDVMLAAINREVSKDPMAIKELIVKKMLVLPNTISHPPSQVLQMIIEHDPDEPLNRLITKLFGDMKVKETDQERKEKMHFKRDFPNATMTRLVAQIGHDLVQEHTYGDIVHARNLPELPKDIEGYKRVAEQLKPVWQNLKEKNQQFKTKYHTCRVCRFKTDSLVAYSKHTWILHHDGKRYNCTMCSEFDNSEFRMKRHYIESHAVVPLPKEEIQTRLDCPICDADFKYKGELQAHFKECKRQFLTVRRMLQPKEEDQLMINRWLWAQPAQEPSVAKKQQPAPSKPFVRPVRSSIPAMTNRNLPVTHPKMGAKPAPVAPPSIAANSQVLSKLIPLLATLSNNPQALEKIKTEQPEVFRQLQGQFNSIRNNPEAMARIQRMQAQKNIVRPSSSATNPPRPQPKKIVPPPPRVNISQTTAPKVSMTCEICDNSIDGKMKYLEHMQNTHKKLMNKTLSDMNAGAPLACSRCQHRFWCYDGLERHLVMKHGLVTQEFLRKAQAKEDGGRCQICKKQYAFNMLQHLVQEHSMNLCSAEIRYSCDVCHYACTNYQDLEKHLADVHPKTPSNSRS</sequence>
<protein>
    <submittedName>
        <fullName evidence="2">C2H2-type domain-containing protein</fullName>
    </submittedName>
</protein>
<dbReference type="Proteomes" id="UP000887576">
    <property type="component" value="Unplaced"/>
</dbReference>
<name>A0AC34QT30_9BILA</name>
<evidence type="ECO:0000313" key="2">
    <source>
        <dbReference type="WBParaSite" id="JU765_v2.g19184.t1"/>
    </source>
</evidence>
<accession>A0AC34QT30</accession>